<dbReference type="Pfam" id="PF07833">
    <property type="entry name" value="Cu_amine_oxidN1"/>
    <property type="match status" value="1"/>
</dbReference>
<feature type="active site" description="Proton donor/acceptor" evidence="9">
    <location>
        <position position="121"/>
    </location>
</feature>
<dbReference type="PROSITE" id="PS52029">
    <property type="entry name" value="LD_TPASE"/>
    <property type="match status" value="1"/>
</dbReference>
<dbReference type="SUPFAM" id="SSF141523">
    <property type="entry name" value="L,D-transpeptidase catalytic domain-like"/>
    <property type="match status" value="1"/>
</dbReference>
<dbReference type="InterPro" id="IPR038063">
    <property type="entry name" value="Transpep_catalytic_dom"/>
</dbReference>
<evidence type="ECO:0000313" key="12">
    <source>
        <dbReference type="Proteomes" id="UP000256304"/>
    </source>
</evidence>
<accession>A0A3D9Q629</accession>
<feature type="domain" description="L,D-TPase catalytic" evidence="10">
    <location>
        <begin position="37"/>
        <end position="161"/>
    </location>
</feature>
<dbReference type="GO" id="GO:0008360">
    <property type="term" value="P:regulation of cell shape"/>
    <property type="evidence" value="ECO:0007669"/>
    <property type="project" value="UniProtKB-UniRule"/>
</dbReference>
<dbReference type="PANTHER" id="PTHR30582">
    <property type="entry name" value="L,D-TRANSPEPTIDASE"/>
    <property type="match status" value="1"/>
</dbReference>
<keyword evidence="3" id="KW-0808">Transferase</keyword>
<evidence type="ECO:0000259" key="10">
    <source>
        <dbReference type="PROSITE" id="PS52029"/>
    </source>
</evidence>
<evidence type="ECO:0000256" key="2">
    <source>
        <dbReference type="ARBA" id="ARBA00005992"/>
    </source>
</evidence>
<dbReference type="InterPro" id="IPR036582">
    <property type="entry name" value="Mao_N_sf"/>
</dbReference>
<evidence type="ECO:0000256" key="4">
    <source>
        <dbReference type="ARBA" id="ARBA00022801"/>
    </source>
</evidence>
<evidence type="ECO:0000256" key="5">
    <source>
        <dbReference type="ARBA" id="ARBA00022960"/>
    </source>
</evidence>
<dbReference type="SUPFAM" id="SSF55383">
    <property type="entry name" value="Copper amine oxidase, domain N"/>
    <property type="match status" value="1"/>
</dbReference>
<evidence type="ECO:0000256" key="7">
    <source>
        <dbReference type="ARBA" id="ARBA00023316"/>
    </source>
</evidence>
<dbReference type="InterPro" id="IPR005490">
    <property type="entry name" value="LD_TPept_cat_dom"/>
</dbReference>
<dbReference type="GO" id="GO:0071555">
    <property type="term" value="P:cell wall organization"/>
    <property type="evidence" value="ECO:0007669"/>
    <property type="project" value="UniProtKB-UniRule"/>
</dbReference>
<dbReference type="Gene3D" id="2.40.440.10">
    <property type="entry name" value="L,D-transpeptidase catalytic domain-like"/>
    <property type="match status" value="1"/>
</dbReference>
<comment type="caution">
    <text evidence="11">The sequence shown here is derived from an EMBL/GenBank/DDBJ whole genome shotgun (WGS) entry which is preliminary data.</text>
</comment>
<dbReference type="GO" id="GO:0071972">
    <property type="term" value="F:peptidoglycan L,D-transpeptidase activity"/>
    <property type="evidence" value="ECO:0007669"/>
    <property type="project" value="TreeGrafter"/>
</dbReference>
<gene>
    <name evidence="11" type="ORF">A8990_17127</name>
</gene>
<dbReference type="Proteomes" id="UP000256304">
    <property type="component" value="Unassembled WGS sequence"/>
</dbReference>
<name>A0A3D9Q629_9BACL</name>
<comment type="pathway">
    <text evidence="8">Glycan biosynthesis.</text>
</comment>
<evidence type="ECO:0000256" key="8">
    <source>
        <dbReference type="ARBA" id="ARBA00060592"/>
    </source>
</evidence>
<keyword evidence="4" id="KW-0378">Hydrolase</keyword>
<dbReference type="InterPro" id="IPR050979">
    <property type="entry name" value="LD-transpeptidase"/>
</dbReference>
<reference evidence="11 12" key="1">
    <citation type="submission" date="2018-08" db="EMBL/GenBank/DDBJ databases">
        <title>Genomic Encyclopedia of Type Strains, Phase III (KMG-III): the genomes of soil and plant-associated and newly described type strains.</title>
        <authorList>
            <person name="Whitman W."/>
        </authorList>
    </citation>
    <scope>NUCLEOTIDE SEQUENCE [LARGE SCALE GENOMIC DNA]</scope>
    <source>
        <strain evidence="11 12">CGMCC 1.10966</strain>
    </source>
</reference>
<dbReference type="CDD" id="cd16913">
    <property type="entry name" value="YkuD_like"/>
    <property type="match status" value="1"/>
</dbReference>
<keyword evidence="7 9" id="KW-0961">Cell wall biogenesis/degradation</keyword>
<dbReference type="Pfam" id="PF03734">
    <property type="entry name" value="YkuD"/>
    <property type="match status" value="1"/>
</dbReference>
<comment type="pathway">
    <text evidence="1 9">Cell wall biogenesis; peptidoglycan biosynthesis.</text>
</comment>
<evidence type="ECO:0000313" key="11">
    <source>
        <dbReference type="EMBL" id="REE55387.1"/>
    </source>
</evidence>
<evidence type="ECO:0000256" key="9">
    <source>
        <dbReference type="PROSITE-ProRule" id="PRU01373"/>
    </source>
</evidence>
<comment type="similarity">
    <text evidence="2">Belongs to the YkuD family.</text>
</comment>
<keyword evidence="12" id="KW-1185">Reference proteome</keyword>
<feature type="active site" description="Nucleophile" evidence="9">
    <location>
        <position position="137"/>
    </location>
</feature>
<proteinExistence type="inferred from homology"/>
<evidence type="ECO:0000256" key="6">
    <source>
        <dbReference type="ARBA" id="ARBA00022984"/>
    </source>
</evidence>
<keyword evidence="6 9" id="KW-0573">Peptidoglycan synthesis</keyword>
<evidence type="ECO:0000256" key="1">
    <source>
        <dbReference type="ARBA" id="ARBA00004752"/>
    </source>
</evidence>
<dbReference type="RefSeq" id="WP_245996317.1">
    <property type="nucleotide sequence ID" value="NZ_QTTN01000071.1"/>
</dbReference>
<evidence type="ECO:0000256" key="3">
    <source>
        <dbReference type="ARBA" id="ARBA00022679"/>
    </source>
</evidence>
<dbReference type="FunFam" id="2.40.440.10:FF:000003">
    <property type="entry name" value="L,D-transpeptidase YciB"/>
    <property type="match status" value="1"/>
</dbReference>
<dbReference type="Gene3D" id="3.30.457.10">
    <property type="entry name" value="Copper amine oxidase-like, N-terminal domain"/>
    <property type="match status" value="1"/>
</dbReference>
<dbReference type="GO" id="GO:0018104">
    <property type="term" value="P:peptidoglycan-protein cross-linking"/>
    <property type="evidence" value="ECO:0007669"/>
    <property type="project" value="TreeGrafter"/>
</dbReference>
<dbReference type="GO" id="GO:0005576">
    <property type="term" value="C:extracellular region"/>
    <property type="evidence" value="ECO:0007669"/>
    <property type="project" value="TreeGrafter"/>
</dbReference>
<dbReference type="InterPro" id="IPR012854">
    <property type="entry name" value="Cu_amine_oxidase-like_N"/>
</dbReference>
<dbReference type="AlphaFoldDB" id="A0A3D9Q629"/>
<organism evidence="11 12">
    <name type="scientific">Paenibacillus taihuensis</name>
    <dbReference type="NCBI Taxonomy" id="1156355"/>
    <lineage>
        <taxon>Bacteria</taxon>
        <taxon>Bacillati</taxon>
        <taxon>Bacillota</taxon>
        <taxon>Bacilli</taxon>
        <taxon>Bacillales</taxon>
        <taxon>Paenibacillaceae</taxon>
        <taxon>Paenibacillus</taxon>
    </lineage>
</organism>
<protein>
    <submittedName>
        <fullName evidence="11">Copper amine oxidase-like protein</fullName>
    </submittedName>
</protein>
<dbReference type="GO" id="GO:0016740">
    <property type="term" value="F:transferase activity"/>
    <property type="evidence" value="ECO:0007669"/>
    <property type="project" value="UniProtKB-KW"/>
</dbReference>
<keyword evidence="5 9" id="KW-0133">Cell shape</keyword>
<sequence>MLLKPYRFKAGVLMILLAFIGTFLIPATTSASGTKNQLLIINKQTNQLAFYVDGELVKTFRVATGRSPELTPEGTFKIVNKIKNRPYYKEHIPGGDPANPLGDRWLGLEVGETYGTTYAIHGNNNSKSIGKYVSAGCIRMLNDQIHWLFPQIEIGTKVVITTSKLDFATIAEQHDYPVMHNIAASLVLDGKSVELGHELVTIDSRVYIPMREVFELLGAKVDWNQATKTVTATIGARIITHLALSDSVSVNGNSVTITKSRIADNSLLLPLRDIAELIGHQVTWDGAKKEIRITS</sequence>
<dbReference type="PANTHER" id="PTHR30582:SF4">
    <property type="entry name" value="L,D-TRANSPEPTIDASE YQJB-RELATED"/>
    <property type="match status" value="1"/>
</dbReference>
<dbReference type="EMBL" id="QTTN01000071">
    <property type="protein sequence ID" value="REE55387.1"/>
    <property type="molecule type" value="Genomic_DNA"/>
</dbReference>
<dbReference type="UniPathway" id="UPA00219"/>